<feature type="active site" description="Charge relay system" evidence="10 11">
    <location>
        <position position="169"/>
    </location>
</feature>
<proteinExistence type="inferred from homology"/>
<evidence type="ECO:0000256" key="12">
    <source>
        <dbReference type="PIRSR" id="PIRSR005639-2"/>
    </source>
</evidence>
<dbReference type="PROSITE" id="PS51273">
    <property type="entry name" value="GATASE_TYPE_1"/>
    <property type="match status" value="1"/>
</dbReference>
<evidence type="ECO:0000313" key="13">
    <source>
        <dbReference type="EMBL" id="KOY82039.1"/>
    </source>
</evidence>
<dbReference type="EC" id="4.3.3.6" evidence="10"/>
<dbReference type="PANTHER" id="PTHR31559">
    <property type="entry name" value="PYRIDOXAL 5'-PHOSPHATE SYNTHASE SUBUNIT SNO"/>
    <property type="match status" value="1"/>
</dbReference>
<dbReference type="EC" id="3.5.1.2" evidence="10"/>
<dbReference type="GO" id="GO:1903600">
    <property type="term" value="C:glutaminase complex"/>
    <property type="evidence" value="ECO:0007669"/>
    <property type="project" value="TreeGrafter"/>
</dbReference>
<dbReference type="GO" id="GO:0006543">
    <property type="term" value="P:L-glutamine catabolic process"/>
    <property type="evidence" value="ECO:0007669"/>
    <property type="project" value="UniProtKB-UniRule"/>
</dbReference>
<dbReference type="Pfam" id="PF01174">
    <property type="entry name" value="SNO"/>
    <property type="match status" value="1"/>
</dbReference>
<evidence type="ECO:0000256" key="9">
    <source>
        <dbReference type="ARBA" id="ARBA00064749"/>
    </source>
</evidence>
<dbReference type="InterPro" id="IPR021196">
    <property type="entry name" value="PdxT/SNO_CS"/>
</dbReference>
<dbReference type="PROSITE" id="PS51130">
    <property type="entry name" value="PDXT_SNO_2"/>
    <property type="match status" value="1"/>
</dbReference>
<dbReference type="Gene3D" id="3.40.50.880">
    <property type="match status" value="1"/>
</dbReference>
<dbReference type="RefSeq" id="WP_053995267.1">
    <property type="nucleotide sequence ID" value="NZ_CP065643.1"/>
</dbReference>
<feature type="binding site" evidence="10 12">
    <location>
        <begin position="47"/>
        <end position="49"/>
    </location>
    <ligand>
        <name>L-glutamine</name>
        <dbReference type="ChEBI" id="CHEBI:58359"/>
    </ligand>
</feature>
<dbReference type="InterPro" id="IPR029062">
    <property type="entry name" value="Class_I_gatase-like"/>
</dbReference>
<dbReference type="HAMAP" id="MF_01615">
    <property type="entry name" value="PdxT"/>
    <property type="match status" value="1"/>
</dbReference>
<evidence type="ECO:0000256" key="2">
    <source>
        <dbReference type="ARBA" id="ARBA00022801"/>
    </source>
</evidence>
<evidence type="ECO:0000256" key="1">
    <source>
        <dbReference type="ARBA" id="ARBA00008345"/>
    </source>
</evidence>
<feature type="binding site" evidence="10 12">
    <location>
        <position position="105"/>
    </location>
    <ligand>
        <name>L-glutamine</name>
        <dbReference type="ChEBI" id="CHEBI:58359"/>
    </ligand>
</feature>
<dbReference type="Proteomes" id="UP000037977">
    <property type="component" value="Unassembled WGS sequence"/>
</dbReference>
<dbReference type="PROSITE" id="PS01236">
    <property type="entry name" value="PDXT_SNO_1"/>
    <property type="match status" value="1"/>
</dbReference>
<evidence type="ECO:0000256" key="4">
    <source>
        <dbReference type="ARBA" id="ARBA00022962"/>
    </source>
</evidence>
<dbReference type="GO" id="GO:0005829">
    <property type="term" value="C:cytosol"/>
    <property type="evidence" value="ECO:0007669"/>
    <property type="project" value="TreeGrafter"/>
</dbReference>
<comment type="catalytic activity">
    <reaction evidence="6 10">
        <text>aldehydo-D-ribose 5-phosphate + D-glyceraldehyde 3-phosphate + L-glutamine = pyridoxal 5'-phosphate + L-glutamate + phosphate + 3 H2O + H(+)</text>
        <dbReference type="Rhea" id="RHEA:31507"/>
        <dbReference type="ChEBI" id="CHEBI:15377"/>
        <dbReference type="ChEBI" id="CHEBI:15378"/>
        <dbReference type="ChEBI" id="CHEBI:29985"/>
        <dbReference type="ChEBI" id="CHEBI:43474"/>
        <dbReference type="ChEBI" id="CHEBI:58273"/>
        <dbReference type="ChEBI" id="CHEBI:58359"/>
        <dbReference type="ChEBI" id="CHEBI:59776"/>
        <dbReference type="ChEBI" id="CHEBI:597326"/>
        <dbReference type="EC" id="4.3.3.6"/>
    </reaction>
</comment>
<dbReference type="FunFam" id="3.40.50.880:FF:000010">
    <property type="entry name" value="uncharacterized protein LOC100176842 isoform X2"/>
    <property type="match status" value="1"/>
</dbReference>
<dbReference type="AlphaFoldDB" id="A0A0M9DJB0"/>
<dbReference type="GO" id="GO:0004359">
    <property type="term" value="F:glutaminase activity"/>
    <property type="evidence" value="ECO:0007669"/>
    <property type="project" value="UniProtKB-UniRule"/>
</dbReference>
<dbReference type="PIRSF" id="PIRSF005639">
    <property type="entry name" value="Glut_amidoT_SNO"/>
    <property type="match status" value="1"/>
</dbReference>
<protein>
    <recommendedName>
        <fullName evidence="10">Pyridoxal 5'-phosphate synthase subunit PdxT</fullName>
        <ecNumber evidence="10">4.3.3.6</ecNumber>
    </recommendedName>
    <alternativeName>
        <fullName evidence="10">Pdx2</fullName>
    </alternativeName>
    <alternativeName>
        <fullName evidence="10">Pyridoxal 5'-phosphate synthase glutaminase subunit</fullName>
        <ecNumber evidence="10">3.5.1.2</ecNumber>
    </alternativeName>
</protein>
<keyword evidence="3 10" id="KW-0663">Pyridoxal phosphate</keyword>
<gene>
    <name evidence="10" type="primary">pdxT</name>
    <name evidence="13" type="ORF">ADM90_12140</name>
</gene>
<comment type="pathway">
    <text evidence="10">Cofactor biosynthesis; pyridoxal 5'-phosphate biosynthesis.</text>
</comment>
<dbReference type="CDD" id="cd01749">
    <property type="entry name" value="GATase1_PB"/>
    <property type="match status" value="1"/>
</dbReference>
<dbReference type="GO" id="GO:0036381">
    <property type="term" value="F:pyridoxal 5'-phosphate synthase (glutamine hydrolysing) activity"/>
    <property type="evidence" value="ECO:0007669"/>
    <property type="project" value="UniProtKB-UniRule"/>
</dbReference>
<evidence type="ECO:0000256" key="10">
    <source>
        <dbReference type="HAMAP-Rule" id="MF_01615"/>
    </source>
</evidence>
<dbReference type="PANTHER" id="PTHR31559:SF0">
    <property type="entry name" value="PYRIDOXAL 5'-PHOSPHATE SYNTHASE SUBUNIT SNO1-RELATED"/>
    <property type="match status" value="1"/>
</dbReference>
<dbReference type="OrthoDB" id="9810320at2"/>
<evidence type="ECO:0000256" key="11">
    <source>
        <dbReference type="PIRSR" id="PIRSR005639-1"/>
    </source>
</evidence>
<keyword evidence="14" id="KW-1185">Reference proteome</keyword>
<reference evidence="13 14" key="1">
    <citation type="submission" date="2015-07" db="EMBL/GenBank/DDBJ databases">
        <title>Genome sequencing project for genomic taxonomy and phylogenomics of Bacillus-like bacteria.</title>
        <authorList>
            <person name="Liu B."/>
            <person name="Wang J."/>
            <person name="Zhu Y."/>
            <person name="Liu G."/>
            <person name="Chen Q."/>
            <person name="Chen Z."/>
            <person name="Che J."/>
            <person name="Ge C."/>
            <person name="Shi H."/>
            <person name="Pan Z."/>
            <person name="Liu X."/>
        </authorList>
    </citation>
    <scope>NUCLEOTIDE SEQUENCE [LARGE SCALE GENOMIC DNA]</scope>
    <source>
        <strain evidence="13 14">DSM 54</strain>
    </source>
</reference>
<feature type="active site" description="Nucleophile" evidence="10 11">
    <location>
        <position position="79"/>
    </location>
</feature>
<dbReference type="PATRIC" id="fig|33935.3.peg.1623"/>
<dbReference type="SUPFAM" id="SSF52317">
    <property type="entry name" value="Class I glutamine amidotransferase-like"/>
    <property type="match status" value="1"/>
</dbReference>
<dbReference type="EMBL" id="LGCI01000007">
    <property type="protein sequence ID" value="KOY82039.1"/>
    <property type="molecule type" value="Genomic_DNA"/>
</dbReference>
<evidence type="ECO:0000313" key="14">
    <source>
        <dbReference type="Proteomes" id="UP000037977"/>
    </source>
</evidence>
<dbReference type="GO" id="GO:0042823">
    <property type="term" value="P:pyridoxal phosphate biosynthetic process"/>
    <property type="evidence" value="ECO:0007669"/>
    <property type="project" value="UniProtKB-UniRule"/>
</dbReference>
<keyword evidence="4 10" id="KW-0315">Glutamine amidotransferase</keyword>
<name>A0A0M9DJB0_9BACI</name>
<dbReference type="InterPro" id="IPR002161">
    <property type="entry name" value="PdxT/SNO"/>
</dbReference>
<evidence type="ECO:0000256" key="5">
    <source>
        <dbReference type="ARBA" id="ARBA00023239"/>
    </source>
</evidence>
<organism evidence="13 14">
    <name type="scientific">Lysinibacillus macroides</name>
    <dbReference type="NCBI Taxonomy" id="33935"/>
    <lineage>
        <taxon>Bacteria</taxon>
        <taxon>Bacillati</taxon>
        <taxon>Bacillota</taxon>
        <taxon>Bacilli</taxon>
        <taxon>Bacillales</taxon>
        <taxon>Bacillaceae</taxon>
        <taxon>Lysinibacillus</taxon>
    </lineage>
</organism>
<dbReference type="UniPathway" id="UPA00245"/>
<comment type="caution">
    <text evidence="13">The sequence shown here is derived from an EMBL/GenBank/DDBJ whole genome shotgun (WGS) entry which is preliminary data.</text>
</comment>
<dbReference type="GO" id="GO:0016740">
    <property type="term" value="F:transferase activity"/>
    <property type="evidence" value="ECO:0007669"/>
    <property type="project" value="UniProtKB-KW"/>
</dbReference>
<sequence length="187" mass="20474">MKRIGVLALQGAVREHVQMLEALGCEAVLVKHRQDLMKIDGLILPGGESTTMRKLLDRFELLEPIQNLAQQGLPMFGTCAGLILLANNLVGDKPHLAVMNVTVARNSYGRQVDSFEIKVDIPKIGNAIPAVFIRAPHIEAVGQDVEVLAQHEGRIILAQDGHLLGCSFHPELTADTRILEYFVVSIV</sequence>
<dbReference type="NCBIfam" id="TIGR03800">
    <property type="entry name" value="PLP_synth_Pdx2"/>
    <property type="match status" value="1"/>
</dbReference>
<accession>A0A0M9DJB0</accession>
<keyword evidence="5 10" id="KW-0456">Lyase</keyword>
<comment type="subunit">
    <text evidence="9 10">In the presence of PdxS, forms a dodecamer of heterodimers. Only shows activity in the heterodimer.</text>
</comment>
<keyword evidence="2 10" id="KW-0378">Hydrolase</keyword>
<comment type="function">
    <text evidence="8 10">Catalyzes the hydrolysis of glutamine to glutamate and ammonia as part of the biosynthesis of pyridoxal 5'-phosphate. The resulting ammonia molecule is channeled to the active site of PdxS.</text>
</comment>
<feature type="active site" description="Charge relay system" evidence="10 11">
    <location>
        <position position="171"/>
    </location>
</feature>
<evidence type="ECO:0000256" key="8">
    <source>
        <dbReference type="ARBA" id="ARBA00054599"/>
    </source>
</evidence>
<evidence type="ECO:0000256" key="6">
    <source>
        <dbReference type="ARBA" id="ARBA00047992"/>
    </source>
</evidence>
<comment type="catalytic activity">
    <reaction evidence="7 10">
        <text>L-glutamine + H2O = L-glutamate + NH4(+)</text>
        <dbReference type="Rhea" id="RHEA:15889"/>
        <dbReference type="ChEBI" id="CHEBI:15377"/>
        <dbReference type="ChEBI" id="CHEBI:28938"/>
        <dbReference type="ChEBI" id="CHEBI:29985"/>
        <dbReference type="ChEBI" id="CHEBI:58359"/>
        <dbReference type="EC" id="3.5.1.2"/>
    </reaction>
</comment>
<comment type="similarity">
    <text evidence="1 10">Belongs to the glutaminase PdxT/SNO family.</text>
</comment>
<dbReference type="GO" id="GO:0008614">
    <property type="term" value="P:pyridoxine metabolic process"/>
    <property type="evidence" value="ECO:0007669"/>
    <property type="project" value="TreeGrafter"/>
</dbReference>
<keyword evidence="13" id="KW-0808">Transferase</keyword>
<evidence type="ECO:0000256" key="3">
    <source>
        <dbReference type="ARBA" id="ARBA00022898"/>
    </source>
</evidence>
<dbReference type="STRING" id="33935.ADM90_12140"/>
<feature type="binding site" evidence="10 12">
    <location>
        <begin position="133"/>
        <end position="134"/>
    </location>
    <ligand>
        <name>L-glutamine</name>
        <dbReference type="ChEBI" id="CHEBI:58359"/>
    </ligand>
</feature>
<evidence type="ECO:0000256" key="7">
    <source>
        <dbReference type="ARBA" id="ARBA00049534"/>
    </source>
</evidence>